<protein>
    <submittedName>
        <fullName evidence="3">Autotransporter outer membrane beta-barrel domain-containing protein</fullName>
    </submittedName>
</protein>
<dbReference type="Gene3D" id="2.160.20.20">
    <property type="match status" value="2"/>
</dbReference>
<dbReference type="PROSITE" id="PS51208">
    <property type="entry name" value="AUTOTRANSPORTER"/>
    <property type="match status" value="1"/>
</dbReference>
<dbReference type="Gene3D" id="2.40.128.130">
    <property type="entry name" value="Autotransporter beta-domain"/>
    <property type="match status" value="1"/>
</dbReference>
<dbReference type="Pfam" id="PF12951">
    <property type="entry name" value="PATR"/>
    <property type="match status" value="4"/>
</dbReference>
<dbReference type="InterPro" id="IPR005546">
    <property type="entry name" value="Autotransporte_beta"/>
</dbReference>
<dbReference type="InterPro" id="IPR012332">
    <property type="entry name" value="Autotransporter_pectin_lyase_C"/>
</dbReference>
<evidence type="ECO:0000259" key="2">
    <source>
        <dbReference type="PROSITE" id="PS51208"/>
    </source>
</evidence>
<proteinExistence type="predicted"/>
<dbReference type="InterPro" id="IPR036709">
    <property type="entry name" value="Autotransporte_beta_dom_sf"/>
</dbReference>
<keyword evidence="1" id="KW-0732">Signal</keyword>
<dbReference type="InterPro" id="IPR006315">
    <property type="entry name" value="OM_autotransptr_brl_dom"/>
</dbReference>
<feature type="domain" description="Autotransporter" evidence="2">
    <location>
        <begin position="1053"/>
        <end position="1343"/>
    </location>
</feature>
<sequence>MTVSGVGSSWFNTSQVAIGNTGQGSFTVSDGATATLTSPQYGTYLAMQNGSTGTMTVTGSGTQVTTNEFYVGYRGNGSVTISDGARVTNRTAYVGEYSQSTGAVTVTGAGTVWDTGTFLSVSDGGAGTLTISDGGTVLTNGTGIVGNWSGLQASVTVTGPGSTWNGGNSTFYVGGGGTATLNILNGGSVTSGVTYVGYQNTSGAPALVNVAGAGSAWSLGTSTLYMGTANGQGALSVSGGGVVTVGQIVRQTGGTASISLDGGTLMAAADQANFLSGFASGAIVLLNGGGTIDTDGHAVGISSIISGSGQLTKAGAGTLTLSALNTNTGVTAVSAGTLLLSGRVGGAVDVASGATLTGTGSAAGNVTIRDGGTFLGTSGATFTAGGDLTLETSSIFDLTLLSPTSTAVLSVANATLGGSLNLTPGAGYANGTYRLIDYSGSLTNPQGLVIGTAPAHSLFRVDTSTAQQVNLVVLNGLWWNGTTTLGDGTVHGGTADWDVAAATTNWTNEAGTGTSAWTQDGMAIFAGSAGTVSITGSTMPQAAAMEFLTDGYSLTGGSITLTPFGAGSTPFIMTDTGVTATIGSVLQGSSGLLKTGAGTLVLSGENTYTGGTTISAGTLQIGNGTASGSILGDVVNNATLAFNRSDSVTFSGVISGTGALVQAGTGTVILTGANTYSGGTTVSAGTLQGNTTSLQGNITNNANVAFDQASTGTYAGVISGTGSLTKLGAGTLILTSENTYTGGTTISEGTLQIGNGGTTGSVAGAIVNNAALVFNRSDTYNFPGTITGPGSVTILGGTVNFTSAGGYTGPITVVGANFELAPGAVSGSSYTIENGAVLSGTGTIGGLSVASGGTVSPGYSPGTLTVTGNVAFAAGSTYRVDITPEGAHDLITATGTATISGGTVEVLATPGTYAPGSIYTILTASGGVTGQFASVSANYAYLDPVTIYDANNVYLTILRNTRSFPDAAVTPNQRAAAAGTESLGSGNAVYDAVLQLSNAQAPAAFDSLSGEIYASAATVMMDQSIYLRQAVGMRMRQGLNNQNGAGQATAQLAPGYDATVWAQGFGAWGDTDGNGNAAALDRSVAGAFAGIDAAIAANARVGIVGGYSNTSFSVDARASSGDIDNYDLGLYGGAQFGALSLFAAASYTWHDLSVNRTIAFPGFFGLASSDDNAGTTQVFGEAAWRFDIEPIGIPATALGKAKSSIEPFVNLAYVNLSTDGFTETGTSAALTGTTNTLDTVYSTLGVRAATVIPLANGGTLTPHVSIGWQHAFGDTAPVSLLAYSSGSTPFAVSGVPIAEDSALVGAGFDYAISKTVSAYVTYSGQFANSAQDNAIKGALTVRF</sequence>
<dbReference type="SUPFAM" id="SSF103515">
    <property type="entry name" value="Autotransporter"/>
    <property type="match status" value="1"/>
</dbReference>
<dbReference type="PANTHER" id="PTHR35037">
    <property type="entry name" value="C-TERMINAL REGION OF AIDA-LIKE PROTEIN"/>
    <property type="match status" value="1"/>
</dbReference>
<dbReference type="InterPro" id="IPR030895">
    <property type="entry name" value="T5SS_PEPC_rpt"/>
</dbReference>
<dbReference type="GO" id="GO:0019867">
    <property type="term" value="C:outer membrane"/>
    <property type="evidence" value="ECO:0007669"/>
    <property type="project" value="InterPro"/>
</dbReference>
<organism evidence="3 4">
    <name type="scientific">Ancylobacter novellus</name>
    <name type="common">Thiobacillus novellus</name>
    <dbReference type="NCBI Taxonomy" id="921"/>
    <lineage>
        <taxon>Bacteria</taxon>
        <taxon>Pseudomonadati</taxon>
        <taxon>Pseudomonadota</taxon>
        <taxon>Alphaproteobacteria</taxon>
        <taxon>Hyphomicrobiales</taxon>
        <taxon>Xanthobacteraceae</taxon>
        <taxon>Ancylobacter</taxon>
    </lineage>
</organism>
<name>A0A2W5R9R6_ANCNO</name>
<evidence type="ECO:0000313" key="4">
    <source>
        <dbReference type="Proteomes" id="UP000248887"/>
    </source>
</evidence>
<dbReference type="NCBIfam" id="TIGR02601">
    <property type="entry name" value="autotrns_rpt"/>
    <property type="match status" value="4"/>
</dbReference>
<dbReference type="InterPro" id="IPR013425">
    <property type="entry name" value="Autotrns_rpt"/>
</dbReference>
<evidence type="ECO:0000256" key="1">
    <source>
        <dbReference type="ARBA" id="ARBA00022729"/>
    </source>
</evidence>
<accession>A0A2W5R9R6</accession>
<evidence type="ECO:0000313" key="3">
    <source>
        <dbReference type="EMBL" id="PZQ83595.1"/>
    </source>
</evidence>
<comment type="caution">
    <text evidence="3">The sequence shown here is derived from an EMBL/GenBank/DDBJ whole genome shotgun (WGS) entry which is preliminary data.</text>
</comment>
<dbReference type="SMART" id="SM00869">
    <property type="entry name" value="Autotransporter"/>
    <property type="match status" value="1"/>
</dbReference>
<dbReference type="NCBIfam" id="TIGR01414">
    <property type="entry name" value="autotrans_barl"/>
    <property type="match status" value="1"/>
</dbReference>
<dbReference type="InterPro" id="IPR011050">
    <property type="entry name" value="Pectin_lyase_fold/virulence"/>
</dbReference>
<dbReference type="NCBIfam" id="TIGR04393">
    <property type="entry name" value="rpt_T5SS_PEPC"/>
    <property type="match status" value="5"/>
</dbReference>
<dbReference type="EMBL" id="QFQD01000017">
    <property type="protein sequence ID" value="PZQ83595.1"/>
    <property type="molecule type" value="Genomic_DNA"/>
</dbReference>
<dbReference type="Proteomes" id="UP000248887">
    <property type="component" value="Unassembled WGS sequence"/>
</dbReference>
<dbReference type="SUPFAM" id="SSF51126">
    <property type="entry name" value="Pectin lyase-like"/>
    <property type="match status" value="3"/>
</dbReference>
<dbReference type="Pfam" id="PF03797">
    <property type="entry name" value="Autotransporter"/>
    <property type="match status" value="1"/>
</dbReference>
<gene>
    <name evidence="3" type="ORF">DI549_06975</name>
</gene>
<dbReference type="PANTHER" id="PTHR35037:SF3">
    <property type="entry name" value="C-TERMINAL REGION OF AIDA-LIKE PROTEIN"/>
    <property type="match status" value="1"/>
</dbReference>
<reference evidence="3 4" key="1">
    <citation type="submission" date="2017-08" db="EMBL/GenBank/DDBJ databases">
        <title>Infants hospitalized years apart are colonized by the same room-sourced microbial strains.</title>
        <authorList>
            <person name="Brooks B."/>
            <person name="Olm M.R."/>
            <person name="Firek B.A."/>
            <person name="Baker R."/>
            <person name="Thomas B.C."/>
            <person name="Morowitz M.J."/>
            <person name="Banfield J.F."/>
        </authorList>
    </citation>
    <scope>NUCLEOTIDE SEQUENCE [LARGE SCALE GENOMIC DNA]</scope>
    <source>
        <strain evidence="3">S2_005_001_R2_27</strain>
    </source>
</reference>
<dbReference type="InterPro" id="IPR051551">
    <property type="entry name" value="Autotransporter_adhesion"/>
</dbReference>